<keyword evidence="13" id="KW-1185">Reference proteome</keyword>
<feature type="region of interest" description="Disordered" evidence="8">
    <location>
        <begin position="748"/>
        <end position="795"/>
    </location>
</feature>
<evidence type="ECO:0000259" key="10">
    <source>
        <dbReference type="PROSITE" id="PS50893"/>
    </source>
</evidence>
<evidence type="ECO:0000256" key="2">
    <source>
        <dbReference type="ARBA" id="ARBA00005580"/>
    </source>
</evidence>
<evidence type="ECO:0000256" key="7">
    <source>
        <dbReference type="ARBA" id="ARBA00023136"/>
    </source>
</evidence>
<dbReference type="EMBL" id="KV454011">
    <property type="protein sequence ID" value="ODV98357.1"/>
    <property type="molecule type" value="Genomic_DNA"/>
</dbReference>
<dbReference type="GO" id="GO:0016887">
    <property type="term" value="F:ATP hydrolysis activity"/>
    <property type="evidence" value="ECO:0007669"/>
    <property type="project" value="InterPro"/>
</dbReference>
<dbReference type="SUPFAM" id="SSF52540">
    <property type="entry name" value="P-loop containing nucleoside triphosphate hydrolases"/>
    <property type="match status" value="1"/>
</dbReference>
<dbReference type="CDD" id="cd18573">
    <property type="entry name" value="ABC_6TM_ABCB10_like"/>
    <property type="match status" value="1"/>
</dbReference>
<dbReference type="Proteomes" id="UP000094236">
    <property type="component" value="Unassembled WGS sequence"/>
</dbReference>
<dbReference type="InterPro" id="IPR011527">
    <property type="entry name" value="ABC1_TM_dom"/>
</dbReference>
<keyword evidence="4" id="KW-0547">Nucleotide-binding</keyword>
<gene>
    <name evidence="12" type="ORF">PACTADRAFT_48135</name>
</gene>
<evidence type="ECO:0000256" key="4">
    <source>
        <dbReference type="ARBA" id="ARBA00022741"/>
    </source>
</evidence>
<dbReference type="Pfam" id="PF00664">
    <property type="entry name" value="ABC_membrane"/>
    <property type="match status" value="1"/>
</dbReference>
<evidence type="ECO:0000313" key="12">
    <source>
        <dbReference type="EMBL" id="ODV98357.1"/>
    </source>
</evidence>
<dbReference type="GO" id="GO:0005524">
    <property type="term" value="F:ATP binding"/>
    <property type="evidence" value="ECO:0007669"/>
    <property type="project" value="UniProtKB-KW"/>
</dbReference>
<dbReference type="InterPro" id="IPR036640">
    <property type="entry name" value="ABC1_TM_sf"/>
</dbReference>
<keyword evidence="6 9" id="KW-1133">Transmembrane helix</keyword>
<protein>
    <recommendedName>
        <fullName evidence="14">ABC transporter domain-containing protein</fullName>
    </recommendedName>
</protein>
<dbReference type="Gene3D" id="1.20.1560.10">
    <property type="entry name" value="ABC transporter type 1, transmembrane domain"/>
    <property type="match status" value="1"/>
</dbReference>
<evidence type="ECO:0000256" key="8">
    <source>
        <dbReference type="SAM" id="MobiDB-lite"/>
    </source>
</evidence>
<evidence type="ECO:0000313" key="13">
    <source>
        <dbReference type="Proteomes" id="UP000094236"/>
    </source>
</evidence>
<dbReference type="InterPro" id="IPR003439">
    <property type="entry name" value="ABC_transporter-like_ATP-bd"/>
</dbReference>
<dbReference type="InterPro" id="IPR017871">
    <property type="entry name" value="ABC_transporter-like_CS"/>
</dbReference>
<dbReference type="InterPro" id="IPR003593">
    <property type="entry name" value="AAA+_ATPase"/>
</dbReference>
<name>A0A1E4U2Y7_PACTA</name>
<evidence type="ECO:0000256" key="3">
    <source>
        <dbReference type="ARBA" id="ARBA00022692"/>
    </source>
</evidence>
<dbReference type="OrthoDB" id="6500128at2759"/>
<evidence type="ECO:0000259" key="11">
    <source>
        <dbReference type="PROSITE" id="PS50929"/>
    </source>
</evidence>
<dbReference type="SUPFAM" id="SSF90123">
    <property type="entry name" value="ABC transporter transmembrane region"/>
    <property type="match status" value="1"/>
</dbReference>
<dbReference type="GO" id="GO:0005743">
    <property type="term" value="C:mitochondrial inner membrane"/>
    <property type="evidence" value="ECO:0007669"/>
    <property type="project" value="EnsemblFungi"/>
</dbReference>
<dbReference type="AlphaFoldDB" id="A0A1E4U2Y7"/>
<feature type="transmembrane region" description="Helical" evidence="9">
    <location>
        <begin position="214"/>
        <end position="234"/>
    </location>
</feature>
<organism evidence="12 13">
    <name type="scientific">Pachysolen tannophilus NRRL Y-2460</name>
    <dbReference type="NCBI Taxonomy" id="669874"/>
    <lineage>
        <taxon>Eukaryota</taxon>
        <taxon>Fungi</taxon>
        <taxon>Dikarya</taxon>
        <taxon>Ascomycota</taxon>
        <taxon>Saccharomycotina</taxon>
        <taxon>Pichiomycetes</taxon>
        <taxon>Pachysolenaceae</taxon>
        <taxon>Pachysolen</taxon>
    </lineage>
</organism>
<keyword evidence="7 9" id="KW-0472">Membrane</keyword>
<feature type="region of interest" description="Disordered" evidence="8">
    <location>
        <begin position="840"/>
        <end position="865"/>
    </location>
</feature>
<proteinExistence type="inferred from homology"/>
<evidence type="ECO:0008006" key="14">
    <source>
        <dbReference type="Google" id="ProtNLM"/>
    </source>
</evidence>
<dbReference type="PANTHER" id="PTHR43394">
    <property type="entry name" value="ATP-DEPENDENT PERMEASE MDL1, MITOCHONDRIAL"/>
    <property type="match status" value="1"/>
</dbReference>
<feature type="region of interest" description="Disordered" evidence="8">
    <location>
        <begin position="112"/>
        <end position="137"/>
    </location>
</feature>
<dbReference type="GO" id="GO:0090374">
    <property type="term" value="P:oligopeptide export from mitochondrion"/>
    <property type="evidence" value="ECO:0007669"/>
    <property type="project" value="TreeGrafter"/>
</dbReference>
<sequence>MMSCFFKPQLWVHRHGLSLAPSTISKSFQKKIPSDYIQYRNFIVPTSSRGLVGNVLISKGNGGTRFLSGLLNKTLIHVNNGSCNLIHYRFFSKSISNKAVVRDRDHKDFLNDVHKDKDQDTTKTSENDNSSQKEKDLKYEKKQEELEILRNAEEAQKSGLSEVLRLLKLAKRDVKLFSAAIVLLFLSAAIVMALPKVTGEIFDATKNFKDLESIQLFGFGLTPFLFIMAGLLLISTAATFGRIIILRVLGEKLVARLRAKIMKKTLSQDMEFYDVNKVGDLISRLSGDAYVVSRSITQNLSDGIKHTIVGVSGISMMLLLSVKLSLIILAFAPPLIWGSYIYGRKVRQISRNLQQATGSLTKIAEEQLNSIKTIQSFTSQPKELHRYCGQIKNVYKIGYTEALTNATFFASTGIIGNVTFLLTLGFGTHLVMNGVMTVGDLTAYMLYTEYAGSAVFGLANFYSELMKGAGASSRLFELLDREPSIKLSLGDKIDYSKGEIIFDKVTFAYPTRPNNKIFDEISFKIKSGSNVCIVGPSGRGKSTIASLLLRFYNPQSGRILIDGEDITRYSVHSLRSKIISIVQQEPVLMSGTIADNIKYGIPRHIHVSDEEMMSIATKANCHEFIDRFPDKYMTNIGPRGSLLSGGQKQRIAIARALLKKPAILVLDEATSALDSKSETAVNNTLASLMKDHSMTTISIAHRLSTIERADYVLVLGYDGKLVEYGKFKELYFNKHSALYRLMNEEKFDDKTKERDSKKEDPNEEFLKGEEKYVENTSPSNEKPKKDTSKLHDSSENEIFEDIIDEEEEVIVNEAILKHQALKDHPIHTHDEKIHVGKAVINGGDNDNSGHDKKVNVGTRENNTNH</sequence>
<reference evidence="13" key="1">
    <citation type="submission" date="2016-05" db="EMBL/GenBank/DDBJ databases">
        <title>Comparative genomics of biotechnologically important yeasts.</title>
        <authorList>
            <consortium name="DOE Joint Genome Institute"/>
            <person name="Riley R."/>
            <person name="Haridas S."/>
            <person name="Wolfe K.H."/>
            <person name="Lopes M.R."/>
            <person name="Hittinger C.T."/>
            <person name="Goker M."/>
            <person name="Salamov A."/>
            <person name="Wisecaver J."/>
            <person name="Long T.M."/>
            <person name="Aerts A.L."/>
            <person name="Barry K."/>
            <person name="Choi C."/>
            <person name="Clum A."/>
            <person name="Coughlan A.Y."/>
            <person name="Deshpande S."/>
            <person name="Douglass A.P."/>
            <person name="Hanson S.J."/>
            <person name="Klenk H.-P."/>
            <person name="Labutti K."/>
            <person name="Lapidus A."/>
            <person name="Lindquist E."/>
            <person name="Lipzen A."/>
            <person name="Meier-Kolthoff J.P."/>
            <person name="Ohm R.A."/>
            <person name="Otillar R.P."/>
            <person name="Pangilinan J."/>
            <person name="Peng Y."/>
            <person name="Rokas A."/>
            <person name="Rosa C.A."/>
            <person name="Scheuner C."/>
            <person name="Sibirny A.A."/>
            <person name="Slot J.C."/>
            <person name="Stielow J.B."/>
            <person name="Sun H."/>
            <person name="Kurtzman C.P."/>
            <person name="Blackwell M."/>
            <person name="Grigoriev I.V."/>
            <person name="Jeffries T.W."/>
        </authorList>
    </citation>
    <scope>NUCLEOTIDE SEQUENCE [LARGE SCALE GENOMIC DNA]</scope>
    <source>
        <strain evidence="13">NRRL Y-2460</strain>
    </source>
</reference>
<keyword evidence="3 9" id="KW-0812">Transmembrane</keyword>
<feature type="transmembrane region" description="Helical" evidence="9">
    <location>
        <begin position="174"/>
        <end position="194"/>
    </location>
</feature>
<dbReference type="PROSITE" id="PS00211">
    <property type="entry name" value="ABC_TRANSPORTER_1"/>
    <property type="match status" value="1"/>
</dbReference>
<accession>A0A1E4U2Y7</accession>
<evidence type="ECO:0000256" key="6">
    <source>
        <dbReference type="ARBA" id="ARBA00022989"/>
    </source>
</evidence>
<comment type="similarity">
    <text evidence="2">Belongs to the ABC transporter superfamily. ABCB family. Mitochondrial peptide exporter (TC 3.A.1.212) subfamily.</text>
</comment>
<dbReference type="SMART" id="SM00382">
    <property type="entry name" value="AAA"/>
    <property type="match status" value="1"/>
</dbReference>
<feature type="domain" description="ABC transmembrane type-1" evidence="11">
    <location>
        <begin position="179"/>
        <end position="467"/>
    </location>
</feature>
<feature type="compositionally biased region" description="Basic and acidic residues" evidence="8">
    <location>
        <begin position="748"/>
        <end position="773"/>
    </location>
</feature>
<dbReference type="STRING" id="669874.A0A1E4U2Y7"/>
<keyword evidence="5" id="KW-0067">ATP-binding</keyword>
<evidence type="ECO:0000256" key="9">
    <source>
        <dbReference type="SAM" id="Phobius"/>
    </source>
</evidence>
<feature type="transmembrane region" description="Helical" evidence="9">
    <location>
        <begin position="324"/>
        <end position="343"/>
    </location>
</feature>
<dbReference type="Gene3D" id="3.40.50.300">
    <property type="entry name" value="P-loop containing nucleotide triphosphate hydrolases"/>
    <property type="match status" value="1"/>
</dbReference>
<evidence type="ECO:0000256" key="1">
    <source>
        <dbReference type="ARBA" id="ARBA00004141"/>
    </source>
</evidence>
<feature type="compositionally biased region" description="Basic and acidic residues" evidence="8">
    <location>
        <begin position="781"/>
        <end position="794"/>
    </location>
</feature>
<dbReference type="PANTHER" id="PTHR43394:SF2">
    <property type="entry name" value="ATP-DEPENDENT PERMEASE MDL2, MITOCHONDRIAL"/>
    <property type="match status" value="1"/>
</dbReference>
<comment type="subcellular location">
    <subcellularLocation>
        <location evidence="1">Membrane</location>
        <topology evidence="1">Multi-pass membrane protein</topology>
    </subcellularLocation>
</comment>
<dbReference type="PROSITE" id="PS50893">
    <property type="entry name" value="ABC_TRANSPORTER_2"/>
    <property type="match status" value="1"/>
</dbReference>
<evidence type="ECO:0000256" key="5">
    <source>
        <dbReference type="ARBA" id="ARBA00022840"/>
    </source>
</evidence>
<dbReference type="FunFam" id="3.40.50.300:FF:000218">
    <property type="entry name" value="Multidrug ABC transporter ATP-binding protein"/>
    <property type="match status" value="1"/>
</dbReference>
<dbReference type="PROSITE" id="PS50929">
    <property type="entry name" value="ABC_TM1F"/>
    <property type="match status" value="1"/>
</dbReference>
<feature type="domain" description="ABC transporter" evidence="10">
    <location>
        <begin position="500"/>
        <end position="743"/>
    </location>
</feature>
<dbReference type="GO" id="GO:0015421">
    <property type="term" value="F:ABC-type oligopeptide transporter activity"/>
    <property type="evidence" value="ECO:0007669"/>
    <property type="project" value="TreeGrafter"/>
</dbReference>
<dbReference type="InterPro" id="IPR027417">
    <property type="entry name" value="P-loop_NTPase"/>
</dbReference>
<dbReference type="InterPro" id="IPR039421">
    <property type="entry name" value="Type_1_exporter"/>
</dbReference>
<dbReference type="Pfam" id="PF00005">
    <property type="entry name" value="ABC_tran"/>
    <property type="match status" value="1"/>
</dbReference>